<evidence type="ECO:0000313" key="3">
    <source>
        <dbReference type="Proteomes" id="UP000887568"/>
    </source>
</evidence>
<feature type="compositionally biased region" description="Basic and acidic residues" evidence="1">
    <location>
        <begin position="134"/>
        <end position="164"/>
    </location>
</feature>
<feature type="compositionally biased region" description="Basic and acidic residues" evidence="1">
    <location>
        <begin position="186"/>
        <end position="197"/>
    </location>
</feature>
<feature type="compositionally biased region" description="Polar residues" evidence="1">
    <location>
        <begin position="102"/>
        <end position="112"/>
    </location>
</feature>
<name>A0A913Z428_PATMI</name>
<feature type="compositionally biased region" description="Low complexity" evidence="1">
    <location>
        <begin position="24"/>
        <end position="41"/>
    </location>
</feature>
<evidence type="ECO:0000256" key="1">
    <source>
        <dbReference type="SAM" id="MobiDB-lite"/>
    </source>
</evidence>
<dbReference type="OMA" id="NRASHQA"/>
<feature type="compositionally biased region" description="Basic and acidic residues" evidence="1">
    <location>
        <begin position="1"/>
        <end position="16"/>
    </location>
</feature>
<feature type="region of interest" description="Disordered" evidence="1">
    <location>
        <begin position="1"/>
        <end position="204"/>
    </location>
</feature>
<organism evidence="2 3">
    <name type="scientific">Patiria miniata</name>
    <name type="common">Bat star</name>
    <name type="synonym">Asterina miniata</name>
    <dbReference type="NCBI Taxonomy" id="46514"/>
    <lineage>
        <taxon>Eukaryota</taxon>
        <taxon>Metazoa</taxon>
        <taxon>Echinodermata</taxon>
        <taxon>Eleutherozoa</taxon>
        <taxon>Asterozoa</taxon>
        <taxon>Asteroidea</taxon>
        <taxon>Valvatacea</taxon>
        <taxon>Valvatida</taxon>
        <taxon>Asterinidae</taxon>
        <taxon>Patiria</taxon>
    </lineage>
</organism>
<reference evidence="2" key="1">
    <citation type="submission" date="2022-11" db="UniProtKB">
        <authorList>
            <consortium name="EnsemblMetazoa"/>
        </authorList>
    </citation>
    <scope>IDENTIFICATION</scope>
</reference>
<dbReference type="RefSeq" id="XP_038046467.1">
    <property type="nucleotide sequence ID" value="XM_038190539.1"/>
</dbReference>
<protein>
    <submittedName>
        <fullName evidence="2">Uncharacterized protein</fullName>
    </submittedName>
</protein>
<evidence type="ECO:0000313" key="2">
    <source>
        <dbReference type="EnsemblMetazoa" id="XP_038046467.1"/>
    </source>
</evidence>
<dbReference type="Proteomes" id="UP000887568">
    <property type="component" value="Unplaced"/>
</dbReference>
<dbReference type="EnsemblMetazoa" id="XM_038190539.1">
    <property type="protein sequence ID" value="XP_038046467.1"/>
    <property type="gene ID" value="LOC119720723"/>
</dbReference>
<dbReference type="GeneID" id="119720723"/>
<accession>A0A913Z428</accession>
<dbReference type="AlphaFoldDB" id="A0A913Z428"/>
<keyword evidence="3" id="KW-1185">Reference proteome</keyword>
<proteinExistence type="predicted"/>
<sequence>KKINWEKGRQFKEITGKKSKSSKHSASSKAQGSKAPQAAKQAAKHPKPAKRHLADQQGQPSPKRPKIQQVQRSVPVATIVQVPVATGRPTTTKNVHHHHGPQSVQHSLNISGDKNPVVYAPGGHHNTLSYQQHGQDEQPKPRPKGQERQDKDKDSNSEGAKDTQDSSSTDKPTPEAEETWTSPKSIKQEDDAQKPDSRSGISCL</sequence>
<feature type="compositionally biased region" description="Basic residues" evidence="1">
    <location>
        <begin position="42"/>
        <end position="51"/>
    </location>
</feature>